<dbReference type="Proteomes" id="UP000282106">
    <property type="component" value="Unassembled WGS sequence"/>
</dbReference>
<dbReference type="InParanoid" id="A0A3N0V133"/>
<proteinExistence type="predicted"/>
<reference evidence="1 2" key="1">
    <citation type="submission" date="2018-10" db="EMBL/GenBank/DDBJ databases">
        <authorList>
            <person name="Chen W.-M."/>
        </authorList>
    </citation>
    <scope>NUCLEOTIDE SEQUENCE [LARGE SCALE GENOMIC DNA]</scope>
    <source>
        <strain evidence="1 2">THS-13</strain>
    </source>
</reference>
<accession>A0A3N0V133</accession>
<dbReference type="RefSeq" id="WP_123212810.1">
    <property type="nucleotide sequence ID" value="NZ_RJVO01000009.1"/>
</dbReference>
<gene>
    <name evidence="1" type="ORF">ED208_15360</name>
</gene>
<evidence type="ECO:0000313" key="2">
    <source>
        <dbReference type="Proteomes" id="UP000282106"/>
    </source>
</evidence>
<keyword evidence="2" id="KW-1185">Reference proteome</keyword>
<evidence type="ECO:0000313" key="1">
    <source>
        <dbReference type="EMBL" id="ROH86415.1"/>
    </source>
</evidence>
<organism evidence="1 2">
    <name type="scientific">Stagnimonas aquatica</name>
    <dbReference type="NCBI Taxonomy" id="2689987"/>
    <lineage>
        <taxon>Bacteria</taxon>
        <taxon>Pseudomonadati</taxon>
        <taxon>Pseudomonadota</taxon>
        <taxon>Gammaproteobacteria</taxon>
        <taxon>Nevskiales</taxon>
        <taxon>Nevskiaceae</taxon>
        <taxon>Stagnimonas</taxon>
    </lineage>
</organism>
<name>A0A3N0V133_9GAMM</name>
<sequence length="102" mass="11688">MKLLKIEGKAAHFLIAGETFNSIDKITKEDLLRLANLTLTEESVAFDPYSDVELPNQAHQVIYKSVLGKLESLRERKAEFADKAARLYLDEYKEYKDELAKP</sequence>
<dbReference type="AlphaFoldDB" id="A0A3N0V133"/>
<comment type="caution">
    <text evidence="1">The sequence shown here is derived from an EMBL/GenBank/DDBJ whole genome shotgun (WGS) entry which is preliminary data.</text>
</comment>
<dbReference type="EMBL" id="RJVO01000009">
    <property type="protein sequence ID" value="ROH86415.1"/>
    <property type="molecule type" value="Genomic_DNA"/>
</dbReference>
<protein>
    <submittedName>
        <fullName evidence="1">Uncharacterized protein</fullName>
    </submittedName>
</protein>